<evidence type="ECO:0000313" key="3">
    <source>
        <dbReference type="Proteomes" id="UP000230282"/>
    </source>
</evidence>
<organism evidence="2 3">
    <name type="scientific">Caviibacterium pharyngocola</name>
    <dbReference type="NCBI Taxonomy" id="28159"/>
    <lineage>
        <taxon>Bacteria</taxon>
        <taxon>Pseudomonadati</taxon>
        <taxon>Pseudomonadota</taxon>
        <taxon>Gammaproteobacteria</taxon>
        <taxon>Pasteurellales</taxon>
        <taxon>Pasteurellaceae</taxon>
        <taxon>Caviibacterium</taxon>
    </lineage>
</organism>
<dbReference type="OrthoDB" id="6505556at2"/>
<evidence type="ECO:0000313" key="2">
    <source>
        <dbReference type="EMBL" id="PJG83296.1"/>
    </source>
</evidence>
<proteinExistence type="predicted"/>
<sequence>MSKQSSSQLSSLASSVLRDPNSSQIQKKLAGSVLAQTNTDKITSSELETKASKALNSEHYSDITKSLAGSVLSQSSKNR</sequence>
<dbReference type="AlphaFoldDB" id="A0A2M8RWN2"/>
<keyword evidence="3" id="KW-1185">Reference proteome</keyword>
<reference evidence="2 3" key="1">
    <citation type="submission" date="2017-11" db="EMBL/GenBank/DDBJ databases">
        <title>Reclassification of Bisgaard taxon 5 as Caviibacterium pharyngocola gen. nov., sp. nov.</title>
        <authorList>
            <person name="Christensen H."/>
        </authorList>
    </citation>
    <scope>NUCLEOTIDE SEQUENCE [LARGE SCALE GENOMIC DNA]</scope>
    <source>
        <strain evidence="2 3">7_3</strain>
    </source>
</reference>
<accession>A0A2M8RWN2</accession>
<dbReference type="RefSeq" id="WP_100296235.1">
    <property type="nucleotide sequence ID" value="NZ_PHGZ01000008.1"/>
</dbReference>
<feature type="compositionally biased region" description="Low complexity" evidence="1">
    <location>
        <begin position="1"/>
        <end position="15"/>
    </location>
</feature>
<name>A0A2M8RWN2_9PAST</name>
<dbReference type="EMBL" id="PHGZ01000008">
    <property type="protein sequence ID" value="PJG83296.1"/>
    <property type="molecule type" value="Genomic_DNA"/>
</dbReference>
<protein>
    <submittedName>
        <fullName evidence="2">Uncharacterized protein</fullName>
    </submittedName>
</protein>
<comment type="caution">
    <text evidence="2">The sequence shown here is derived from an EMBL/GenBank/DDBJ whole genome shotgun (WGS) entry which is preliminary data.</text>
</comment>
<gene>
    <name evidence="2" type="ORF">CVP04_04015</name>
</gene>
<feature type="region of interest" description="Disordered" evidence="1">
    <location>
        <begin position="1"/>
        <end position="31"/>
    </location>
</feature>
<dbReference type="Proteomes" id="UP000230282">
    <property type="component" value="Unassembled WGS sequence"/>
</dbReference>
<evidence type="ECO:0000256" key="1">
    <source>
        <dbReference type="SAM" id="MobiDB-lite"/>
    </source>
</evidence>